<sequence length="114" mass="13050">LSVCQNKKAYRLLLWSSRKIIESRDVVFFEEEFSFKASDDGEATEKRLQEDRDDTGGRGEDRVDRDRVQGGQVSQVQVDARQEQVAQGGIRKGTPAEQSLRRSDRIRGHPIRFA</sequence>
<evidence type="ECO:0000256" key="1">
    <source>
        <dbReference type="SAM" id="MobiDB-lite"/>
    </source>
</evidence>
<organism evidence="3">
    <name type="scientific">Spongospora subterranea</name>
    <dbReference type="NCBI Taxonomy" id="70186"/>
    <lineage>
        <taxon>Eukaryota</taxon>
        <taxon>Sar</taxon>
        <taxon>Rhizaria</taxon>
        <taxon>Endomyxa</taxon>
        <taxon>Phytomyxea</taxon>
        <taxon>Plasmodiophorida</taxon>
        <taxon>Plasmodiophoridae</taxon>
        <taxon>Spongospora</taxon>
    </lineage>
</organism>
<feature type="non-terminal residue" evidence="3">
    <location>
        <position position="114"/>
    </location>
</feature>
<protein>
    <recommendedName>
        <fullName evidence="2">Retroviral polymerase SH3-like domain-containing protein</fullName>
    </recommendedName>
</protein>
<feature type="domain" description="Retroviral polymerase SH3-like" evidence="2">
    <location>
        <begin position="3"/>
        <end position="38"/>
    </location>
</feature>
<feature type="non-terminal residue" evidence="3">
    <location>
        <position position="1"/>
    </location>
</feature>
<proteinExistence type="predicted"/>
<dbReference type="Pfam" id="PF25597">
    <property type="entry name" value="SH3_retrovirus"/>
    <property type="match status" value="1"/>
</dbReference>
<feature type="compositionally biased region" description="Low complexity" evidence="1">
    <location>
        <begin position="69"/>
        <end position="78"/>
    </location>
</feature>
<reference evidence="3" key="1">
    <citation type="submission" date="2015-04" db="EMBL/GenBank/DDBJ databases">
        <title>The genome sequence of the plant pathogenic Rhizarian Plasmodiophora brassicae reveals insights in its biotrophic life cycle and the origin of chitin synthesis.</title>
        <authorList>
            <person name="Schwelm A."/>
            <person name="Fogelqvist J."/>
            <person name="Knaust A."/>
            <person name="Julke S."/>
            <person name="Lilja T."/>
            <person name="Dhandapani V."/>
            <person name="Bonilla-Rosso G."/>
            <person name="Karlsson M."/>
            <person name="Shevchenko A."/>
            <person name="Choi S.R."/>
            <person name="Kim H.G."/>
            <person name="Park J.Y."/>
            <person name="Lim Y.P."/>
            <person name="Ludwig-Muller J."/>
            <person name="Dixelius C."/>
        </authorList>
    </citation>
    <scope>NUCLEOTIDE SEQUENCE</scope>
    <source>
        <tissue evidence="3">Potato root galls</tissue>
    </source>
</reference>
<dbReference type="EMBL" id="HACM01006161">
    <property type="protein sequence ID" value="CRZ06603.1"/>
    <property type="molecule type" value="Transcribed_RNA"/>
</dbReference>
<dbReference type="InterPro" id="IPR057670">
    <property type="entry name" value="SH3_retrovirus"/>
</dbReference>
<evidence type="ECO:0000259" key="2">
    <source>
        <dbReference type="Pfam" id="PF25597"/>
    </source>
</evidence>
<feature type="region of interest" description="Disordered" evidence="1">
    <location>
        <begin position="37"/>
        <end position="114"/>
    </location>
</feature>
<evidence type="ECO:0000313" key="3">
    <source>
        <dbReference type="EMBL" id="CRZ06603.1"/>
    </source>
</evidence>
<accession>A0A0H5QX84</accession>
<name>A0A0H5QX84_9EUKA</name>
<dbReference type="AlphaFoldDB" id="A0A0H5QX84"/>
<feature type="compositionally biased region" description="Basic and acidic residues" evidence="1">
    <location>
        <begin position="37"/>
        <end position="68"/>
    </location>
</feature>